<evidence type="ECO:0000256" key="1">
    <source>
        <dbReference type="SAM" id="MobiDB-lite"/>
    </source>
</evidence>
<dbReference type="Proteomes" id="UP000593567">
    <property type="component" value="Unassembled WGS sequence"/>
</dbReference>
<keyword evidence="3" id="KW-1185">Reference proteome</keyword>
<name>A0A7J7KKF7_BUGNE</name>
<evidence type="ECO:0000313" key="2">
    <source>
        <dbReference type="EMBL" id="KAF6038098.1"/>
    </source>
</evidence>
<sequence length="793" mass="89923">MQLTSHIMHRNSQLFFSLSQLLRKFVDAPDDATLSSNDSNQLEETLDDTDSTDSSFQMSPVTELPAKSVDILTSALSERHNPGGMESRYILILTESLNVLDFIFDTITEASSNRPKVIFGSRFKDDLNYTKVCQNVGKILQCMTVGRTVVLLNLEELYESLYDTLNQYFSCDKKMVDIGLGSQRKQAVVNDNFRLVVVAHKDLVYNDFPLPLINRLEKHYLSAASLLDESHLEILAVLRSWIIDFVTPSTDIDISPGQCDKCQADLEKPYKLPCEEHYVGDCCIEDSLRKCPKCGTNLPDDFVWELASEALENSKYFEGVTSSKDAFCGCNNEMLSTVVQKSKDVLNADVSGLEKEKLFEECKRQMLQCATGESVVRLHKTKLKDEVEEIQRIYFRDQHHESLLDFLSHEWQENSSLPQLLQVTTFATLMNVEHDLKNLEIELSSTIPGSKVKNIFLTDCTKENHFSDKLSNFYKGHTDCSLKLLIVQCEAADQNSELLDSVRYIIHEEAAETTGPPTCTVLLLSFPRGQTLTGYQGRKWHCIHIDDPSSADLSLPSVYRCMGLSPCQMISETSECISKDKDSSVNILDFLIKCIPSALSLTVLGQWADRAKLLKDLLLNNHEFAKRFLDLLKMLLDDQDNYLKKWVQDKAASAQSLKTTETLRYSLQSCLEKCLTCSMAELINCIDKNSNLKLLKNPGSWKTAFWLQIFTNCDIFRATKKHNLEHNAEVRHDIGQEVNTSCEPIEAEFPFSWLIWTFIENLLDTKSARTGYAPDVDGEIILESLMTRSLAGW</sequence>
<proteinExistence type="predicted"/>
<dbReference type="GO" id="GO:0004842">
    <property type="term" value="F:ubiquitin-protein transferase activity"/>
    <property type="evidence" value="ECO:0007669"/>
    <property type="project" value="InterPro"/>
</dbReference>
<gene>
    <name evidence="2" type="ORF">EB796_003574</name>
</gene>
<dbReference type="InterPro" id="IPR031248">
    <property type="entry name" value="RNF213"/>
</dbReference>
<evidence type="ECO:0000313" key="3">
    <source>
        <dbReference type="Proteomes" id="UP000593567"/>
    </source>
</evidence>
<dbReference type="EMBL" id="VXIV02000469">
    <property type="protein sequence ID" value="KAF6038098.1"/>
    <property type="molecule type" value="Genomic_DNA"/>
</dbReference>
<feature type="region of interest" description="Disordered" evidence="1">
    <location>
        <begin position="33"/>
        <end position="58"/>
    </location>
</feature>
<dbReference type="PANTHER" id="PTHR22605:SF16">
    <property type="entry name" value="E3 UBIQUITIN-PROTEIN LIGASE RNF213"/>
    <property type="match status" value="1"/>
</dbReference>
<reference evidence="2" key="1">
    <citation type="submission" date="2020-06" db="EMBL/GenBank/DDBJ databases">
        <title>Draft genome of Bugula neritina, a colonial animal packing powerful symbionts and potential medicines.</title>
        <authorList>
            <person name="Rayko M."/>
        </authorList>
    </citation>
    <scope>NUCLEOTIDE SEQUENCE [LARGE SCALE GENOMIC DNA]</scope>
    <source>
        <strain evidence="2">Kwan_BN1</strain>
    </source>
</reference>
<dbReference type="PANTHER" id="PTHR22605">
    <property type="entry name" value="RZ-TYPE DOMAIN-CONTAINING PROTEIN"/>
    <property type="match status" value="1"/>
</dbReference>
<evidence type="ECO:0008006" key="4">
    <source>
        <dbReference type="Google" id="ProtNLM"/>
    </source>
</evidence>
<organism evidence="2 3">
    <name type="scientific">Bugula neritina</name>
    <name type="common">Brown bryozoan</name>
    <name type="synonym">Sertularia neritina</name>
    <dbReference type="NCBI Taxonomy" id="10212"/>
    <lineage>
        <taxon>Eukaryota</taxon>
        <taxon>Metazoa</taxon>
        <taxon>Spiralia</taxon>
        <taxon>Lophotrochozoa</taxon>
        <taxon>Bryozoa</taxon>
        <taxon>Gymnolaemata</taxon>
        <taxon>Cheilostomatida</taxon>
        <taxon>Flustrina</taxon>
        <taxon>Buguloidea</taxon>
        <taxon>Bugulidae</taxon>
        <taxon>Bugula</taxon>
    </lineage>
</organism>
<comment type="caution">
    <text evidence="2">The sequence shown here is derived from an EMBL/GenBank/DDBJ whole genome shotgun (WGS) entry which is preliminary data.</text>
</comment>
<dbReference type="OrthoDB" id="2423195at2759"/>
<protein>
    <recommendedName>
        <fullName evidence="4">RNF213</fullName>
    </recommendedName>
</protein>
<dbReference type="AlphaFoldDB" id="A0A7J7KKF7"/>
<accession>A0A7J7KKF7</accession>
<dbReference type="GO" id="GO:0016887">
    <property type="term" value="F:ATP hydrolysis activity"/>
    <property type="evidence" value="ECO:0007669"/>
    <property type="project" value="InterPro"/>
</dbReference>